<evidence type="ECO:0000256" key="1">
    <source>
        <dbReference type="SAM" id="MobiDB-lite"/>
    </source>
</evidence>
<protein>
    <submittedName>
        <fullName evidence="2">Uncharacterized protein</fullName>
    </submittedName>
</protein>
<organism evidence="2 3">
    <name type="scientific">Cadophora malorum</name>
    <dbReference type="NCBI Taxonomy" id="108018"/>
    <lineage>
        <taxon>Eukaryota</taxon>
        <taxon>Fungi</taxon>
        <taxon>Dikarya</taxon>
        <taxon>Ascomycota</taxon>
        <taxon>Pezizomycotina</taxon>
        <taxon>Leotiomycetes</taxon>
        <taxon>Helotiales</taxon>
        <taxon>Ploettnerulaceae</taxon>
        <taxon>Cadophora</taxon>
    </lineage>
</organism>
<keyword evidence="3" id="KW-1185">Reference proteome</keyword>
<feature type="region of interest" description="Disordered" evidence="1">
    <location>
        <begin position="86"/>
        <end position="110"/>
    </location>
</feature>
<sequence length="185" mass="21147">MASQISTLLTISNLHSALPLTSQASLYKRLQSLFLIECPSADASALQNVQLNAAFLEYLSSQRVARVKLLLRVWWLQSLKSETTEDSRSQEDNEIGDMESKEEIESRLKTQERKWGKGELSDMDILDKLEEYIRDGVKSFCVCFDGQDVEAMVKMEEVRRKVDGILEKATSSFWPSFICQTREVL</sequence>
<feature type="compositionally biased region" description="Basic and acidic residues" evidence="1">
    <location>
        <begin position="98"/>
        <end position="110"/>
    </location>
</feature>
<comment type="caution">
    <text evidence="2">The sequence shown here is derived from an EMBL/GenBank/DDBJ whole genome shotgun (WGS) entry which is preliminary data.</text>
</comment>
<dbReference type="AlphaFoldDB" id="A0A8H7TD42"/>
<proteinExistence type="predicted"/>
<name>A0A8H7TD42_9HELO</name>
<evidence type="ECO:0000313" key="3">
    <source>
        <dbReference type="Proteomes" id="UP000664132"/>
    </source>
</evidence>
<reference evidence="2" key="1">
    <citation type="submission" date="2021-02" db="EMBL/GenBank/DDBJ databases">
        <title>Genome sequence Cadophora malorum strain M34.</title>
        <authorList>
            <person name="Stefanovic E."/>
            <person name="Vu D."/>
            <person name="Scully C."/>
            <person name="Dijksterhuis J."/>
            <person name="Roader J."/>
            <person name="Houbraken J."/>
        </authorList>
    </citation>
    <scope>NUCLEOTIDE SEQUENCE</scope>
    <source>
        <strain evidence="2">M34</strain>
    </source>
</reference>
<accession>A0A8H7TD42</accession>
<dbReference type="EMBL" id="JAFJYH010000180">
    <property type="protein sequence ID" value="KAG4416603.1"/>
    <property type="molecule type" value="Genomic_DNA"/>
</dbReference>
<gene>
    <name evidence="2" type="ORF">IFR04_010246</name>
</gene>
<evidence type="ECO:0000313" key="2">
    <source>
        <dbReference type="EMBL" id="KAG4416603.1"/>
    </source>
</evidence>
<dbReference type="Proteomes" id="UP000664132">
    <property type="component" value="Unassembled WGS sequence"/>
</dbReference>
<dbReference type="OrthoDB" id="3556768at2759"/>